<dbReference type="Pfam" id="PF13004">
    <property type="entry name" value="BACON"/>
    <property type="match status" value="1"/>
</dbReference>
<proteinExistence type="predicted"/>
<accession>A0A1H4EZJ6</accession>
<feature type="domain" description="BACON" evidence="1">
    <location>
        <begin position="66"/>
        <end position="118"/>
    </location>
</feature>
<organism evidence="2 3">
    <name type="scientific">Alistipes timonensis JC136</name>
    <dbReference type="NCBI Taxonomy" id="1033731"/>
    <lineage>
        <taxon>Bacteria</taxon>
        <taxon>Pseudomonadati</taxon>
        <taxon>Bacteroidota</taxon>
        <taxon>Bacteroidia</taxon>
        <taxon>Bacteroidales</taxon>
        <taxon>Rikenellaceae</taxon>
        <taxon>Alistipes</taxon>
    </lineage>
</organism>
<evidence type="ECO:0000259" key="1">
    <source>
        <dbReference type="Pfam" id="PF13004"/>
    </source>
</evidence>
<name>A0A1H4EZJ6_9BACT</name>
<evidence type="ECO:0000313" key="3">
    <source>
        <dbReference type="Proteomes" id="UP000183253"/>
    </source>
</evidence>
<dbReference type="AlphaFoldDB" id="A0A1H4EZJ6"/>
<dbReference type="Gene3D" id="2.60.40.10">
    <property type="entry name" value="Immunoglobulins"/>
    <property type="match status" value="1"/>
</dbReference>
<dbReference type="Proteomes" id="UP000183253">
    <property type="component" value="Unassembled WGS sequence"/>
</dbReference>
<dbReference type="RefSeq" id="WP_231290932.1">
    <property type="nucleotide sequence ID" value="NZ_CAEG01000015.1"/>
</dbReference>
<dbReference type="InterPro" id="IPR013783">
    <property type="entry name" value="Ig-like_fold"/>
</dbReference>
<dbReference type="EMBL" id="FNRI01000008">
    <property type="protein sequence ID" value="SEA89702.1"/>
    <property type="molecule type" value="Genomic_DNA"/>
</dbReference>
<dbReference type="STRING" id="1033731.SAMN05444145_108134"/>
<sequence length="322" mass="34735">MKRTFLRLLLLSGCVCLLPSCIEDKAEDAAHRLVVSKVEVELIQTGMLNTGSKASLDVLANRGYAITSDAEWLDVDKPTGKGRVSVTLEAKPNETTGERTGHLTVTSGKLSERVTVTQTLDPDPDDGNPVGYTYYDENFDWIAVYGGADCVGVGSQDNAKNIYSTGDALQKFGEAGLEDYNPVGRTMYACAGYFKMGATDKQTGIILPALKIGRKKASNVELTFDACPNIGGTGKVDAVTVTVEIVEGPGTVNGNSDRESEGMKPDQAWKWTPMSVKLYGVTAATRIAIRSTQQGERGVTAGEKGYFRWYLDNVKIVKAPRN</sequence>
<gene>
    <name evidence="2" type="ORF">SAMN05444145_108134</name>
</gene>
<keyword evidence="3" id="KW-1185">Reference proteome</keyword>
<evidence type="ECO:0000313" key="2">
    <source>
        <dbReference type="EMBL" id="SEA89702.1"/>
    </source>
</evidence>
<dbReference type="CDD" id="cd14948">
    <property type="entry name" value="BACON"/>
    <property type="match status" value="1"/>
</dbReference>
<reference evidence="2 3" key="1">
    <citation type="submission" date="2016-10" db="EMBL/GenBank/DDBJ databases">
        <authorList>
            <person name="de Groot N.N."/>
        </authorList>
    </citation>
    <scope>NUCLEOTIDE SEQUENCE [LARGE SCALE GENOMIC DNA]</scope>
    <source>
        <strain evidence="2 3">DSM 25383</strain>
    </source>
</reference>
<dbReference type="InterPro" id="IPR024361">
    <property type="entry name" value="BACON"/>
</dbReference>
<protein>
    <submittedName>
        <fullName evidence="2">Putative binding domain-containing protein, N-terminal</fullName>
    </submittedName>
</protein>